<evidence type="ECO:0000256" key="1">
    <source>
        <dbReference type="SAM" id="Phobius"/>
    </source>
</evidence>
<gene>
    <name evidence="2" type="ORF">SBF1_5230003</name>
</gene>
<dbReference type="AlphaFoldDB" id="A0A2U3LI45"/>
<keyword evidence="1" id="KW-1133">Transmembrane helix</keyword>
<evidence type="ECO:0000313" key="3">
    <source>
        <dbReference type="Proteomes" id="UP000238916"/>
    </source>
</evidence>
<feature type="transmembrane region" description="Helical" evidence="1">
    <location>
        <begin position="20"/>
        <end position="41"/>
    </location>
</feature>
<proteinExistence type="predicted"/>
<name>A0A2U3LI45_9FIRM</name>
<keyword evidence="1" id="KW-0812">Transmembrane</keyword>
<sequence>MTRKPNKDPRFRFLTRDELFIIAASFIICLIIIVIFLPYLLDQSDATMSKVLIIKHTCYIKTQNPLAN</sequence>
<reference evidence="3" key="1">
    <citation type="submission" date="2018-02" db="EMBL/GenBank/DDBJ databases">
        <authorList>
            <person name="Hausmann B."/>
        </authorList>
    </citation>
    <scope>NUCLEOTIDE SEQUENCE [LARGE SCALE GENOMIC DNA]</scope>
    <source>
        <strain evidence="3">Peat soil MAG SbF1</strain>
    </source>
</reference>
<evidence type="ECO:0000313" key="2">
    <source>
        <dbReference type="EMBL" id="SPF51625.1"/>
    </source>
</evidence>
<keyword evidence="1" id="KW-0472">Membrane</keyword>
<dbReference type="EMBL" id="OMOF01000472">
    <property type="protein sequence ID" value="SPF51625.1"/>
    <property type="molecule type" value="Genomic_DNA"/>
</dbReference>
<protein>
    <submittedName>
        <fullName evidence="2">Uncharacterized protein</fullName>
    </submittedName>
</protein>
<dbReference type="Proteomes" id="UP000238916">
    <property type="component" value="Unassembled WGS sequence"/>
</dbReference>
<organism evidence="2 3">
    <name type="scientific">Candidatus Desulfosporosinus infrequens</name>
    <dbReference type="NCBI Taxonomy" id="2043169"/>
    <lineage>
        <taxon>Bacteria</taxon>
        <taxon>Bacillati</taxon>
        <taxon>Bacillota</taxon>
        <taxon>Clostridia</taxon>
        <taxon>Eubacteriales</taxon>
        <taxon>Desulfitobacteriaceae</taxon>
        <taxon>Desulfosporosinus</taxon>
    </lineage>
</organism>
<accession>A0A2U3LI45</accession>